<accession>A0A4R6TLR0</accession>
<dbReference type="CDD" id="cd04301">
    <property type="entry name" value="NAT_SF"/>
    <property type="match status" value="1"/>
</dbReference>
<dbReference type="RefSeq" id="WP_133644461.1">
    <property type="nucleotide sequence ID" value="NZ_SNYI01000002.1"/>
</dbReference>
<feature type="domain" description="N-acetyltransferase" evidence="3">
    <location>
        <begin position="4"/>
        <end position="148"/>
    </location>
</feature>
<gene>
    <name evidence="4" type="ORF">CLV82_2366</name>
</gene>
<dbReference type="GO" id="GO:0016747">
    <property type="term" value="F:acyltransferase activity, transferring groups other than amino-acyl groups"/>
    <property type="evidence" value="ECO:0007669"/>
    <property type="project" value="InterPro"/>
</dbReference>
<dbReference type="AlphaFoldDB" id="A0A4R6TLR0"/>
<dbReference type="InterPro" id="IPR000182">
    <property type="entry name" value="GNAT_dom"/>
</dbReference>
<dbReference type="Pfam" id="PF00583">
    <property type="entry name" value="Acetyltransf_1"/>
    <property type="match status" value="1"/>
</dbReference>
<dbReference type="SUPFAM" id="SSF55729">
    <property type="entry name" value="Acyl-CoA N-acyltransferases (Nat)"/>
    <property type="match status" value="1"/>
</dbReference>
<evidence type="ECO:0000256" key="2">
    <source>
        <dbReference type="ARBA" id="ARBA00023315"/>
    </source>
</evidence>
<evidence type="ECO:0000259" key="3">
    <source>
        <dbReference type="PROSITE" id="PS51186"/>
    </source>
</evidence>
<comment type="caution">
    <text evidence="4">The sequence shown here is derived from an EMBL/GenBank/DDBJ whole genome shotgun (WGS) entry which is preliminary data.</text>
</comment>
<evidence type="ECO:0000313" key="4">
    <source>
        <dbReference type="EMBL" id="TDQ31657.1"/>
    </source>
</evidence>
<sequence length="148" mass="17132">MESLRIVKAGIAELDDLVPLMDAYRVFYKQAPDAVAARKFLQARINRQESVIFLAYYKDIPVGFTQLYTSFSSVSLQPLFILHDLYVHKDHRKVGIGAALLLKAQDLCREMEYKGVALETATDNPAQQLYERLGWEKDSHCFHYFWKL</sequence>
<evidence type="ECO:0000313" key="5">
    <source>
        <dbReference type="Proteomes" id="UP000295468"/>
    </source>
</evidence>
<organism evidence="4 5">
    <name type="scientific">Zeaxanthinibacter enoshimensis</name>
    <dbReference type="NCBI Taxonomy" id="392009"/>
    <lineage>
        <taxon>Bacteria</taxon>
        <taxon>Pseudomonadati</taxon>
        <taxon>Bacteroidota</taxon>
        <taxon>Flavobacteriia</taxon>
        <taxon>Flavobacteriales</taxon>
        <taxon>Flavobacteriaceae</taxon>
        <taxon>Zeaxanthinibacter</taxon>
    </lineage>
</organism>
<dbReference type="PANTHER" id="PTHR43877:SF2">
    <property type="entry name" value="AMINOALKYLPHOSPHONATE N-ACETYLTRANSFERASE-RELATED"/>
    <property type="match status" value="1"/>
</dbReference>
<evidence type="ECO:0000256" key="1">
    <source>
        <dbReference type="ARBA" id="ARBA00022679"/>
    </source>
</evidence>
<dbReference type="PANTHER" id="PTHR43877">
    <property type="entry name" value="AMINOALKYLPHOSPHONATE N-ACETYLTRANSFERASE-RELATED-RELATED"/>
    <property type="match status" value="1"/>
</dbReference>
<dbReference type="PROSITE" id="PS51186">
    <property type="entry name" value="GNAT"/>
    <property type="match status" value="1"/>
</dbReference>
<protein>
    <submittedName>
        <fullName evidence="4">Acetyltransferase (GNAT) family protein</fullName>
    </submittedName>
</protein>
<reference evidence="4 5" key="1">
    <citation type="submission" date="2019-03" db="EMBL/GenBank/DDBJ databases">
        <title>Genomic Encyclopedia of Archaeal and Bacterial Type Strains, Phase II (KMG-II): from individual species to whole genera.</title>
        <authorList>
            <person name="Goeker M."/>
        </authorList>
    </citation>
    <scope>NUCLEOTIDE SEQUENCE [LARGE SCALE GENOMIC DNA]</scope>
    <source>
        <strain evidence="4 5">DSM 18435</strain>
    </source>
</reference>
<keyword evidence="1 4" id="KW-0808">Transferase</keyword>
<keyword evidence="2" id="KW-0012">Acyltransferase</keyword>
<dbReference type="InterPro" id="IPR016181">
    <property type="entry name" value="Acyl_CoA_acyltransferase"/>
</dbReference>
<dbReference type="EMBL" id="SNYI01000002">
    <property type="protein sequence ID" value="TDQ31657.1"/>
    <property type="molecule type" value="Genomic_DNA"/>
</dbReference>
<keyword evidence="5" id="KW-1185">Reference proteome</keyword>
<dbReference type="Proteomes" id="UP000295468">
    <property type="component" value="Unassembled WGS sequence"/>
</dbReference>
<dbReference type="Gene3D" id="3.40.630.30">
    <property type="match status" value="1"/>
</dbReference>
<proteinExistence type="predicted"/>
<dbReference type="OrthoDB" id="9792929at2"/>
<name>A0A4R6TLR0_9FLAO</name>
<dbReference type="InterPro" id="IPR050832">
    <property type="entry name" value="Bact_Acetyltransf"/>
</dbReference>